<evidence type="ECO:0000313" key="3">
    <source>
        <dbReference type="EMBL" id="MBT0675208.1"/>
    </source>
</evidence>
<dbReference type="RefSeq" id="WP_214165077.1">
    <property type="nucleotide sequence ID" value="NZ_JABLUU010000006.1"/>
</dbReference>
<feature type="region of interest" description="Disordered" evidence="1">
    <location>
        <begin position="97"/>
        <end position="119"/>
    </location>
</feature>
<feature type="chain" id="PRO_5046268038" evidence="2">
    <location>
        <begin position="26"/>
        <end position="212"/>
    </location>
</feature>
<keyword evidence="4" id="KW-1185">Reference proteome</keyword>
<evidence type="ECO:0000313" key="4">
    <source>
        <dbReference type="Proteomes" id="UP001519538"/>
    </source>
</evidence>
<evidence type="ECO:0000256" key="2">
    <source>
        <dbReference type="SAM" id="SignalP"/>
    </source>
</evidence>
<comment type="caution">
    <text evidence="3">The sequence shown here is derived from an EMBL/GenBank/DDBJ whole genome shotgun (WGS) entry which is preliminary data.</text>
</comment>
<accession>A0ABS5SLY5</accession>
<evidence type="ECO:0000256" key="1">
    <source>
        <dbReference type="SAM" id="MobiDB-lite"/>
    </source>
</evidence>
<feature type="signal peptide" evidence="2">
    <location>
        <begin position="1"/>
        <end position="25"/>
    </location>
</feature>
<organism evidence="3 4">
    <name type="scientific">Komagataeibacter oboediens</name>
    <dbReference type="NCBI Taxonomy" id="65958"/>
    <lineage>
        <taxon>Bacteria</taxon>
        <taxon>Pseudomonadati</taxon>
        <taxon>Pseudomonadota</taxon>
        <taxon>Alphaproteobacteria</taxon>
        <taxon>Acetobacterales</taxon>
        <taxon>Acetobacteraceae</taxon>
        <taxon>Komagataeibacter</taxon>
    </lineage>
</organism>
<reference evidence="3 4" key="1">
    <citation type="journal article" date="2021" name="Astrobiology">
        <title>Bacterial Cellulose Retains Robustness but Its Synthesis Declines After Exposure to a Mars-Like Environment Simulated Outside the International Space Station.</title>
        <authorList>
            <person name="Orlovska I."/>
            <person name="Podolich O."/>
            <person name="Kukharenko O."/>
            <person name="Zaets I."/>
            <person name="Reva O."/>
            <person name="Khirunenko L."/>
            <person name="Zmejkoski D."/>
            <person name="Rogalsky S."/>
            <person name="Barh D."/>
            <person name="Tiwari S."/>
            <person name="Kumavath R."/>
            <person name="Goes-Neto A."/>
            <person name="Azevedo V."/>
            <person name="Brenig B."/>
            <person name="Ghosh P."/>
            <person name="de Vera J.P."/>
            <person name="Kozyrovska N."/>
        </authorList>
    </citation>
    <scope>NUCLEOTIDE SEQUENCE [LARGE SCALE GENOMIC DNA]</scope>
    <source>
        <strain evidence="3 4">IMBG 311</strain>
    </source>
</reference>
<protein>
    <submittedName>
        <fullName evidence="3">Uncharacterized protein</fullName>
    </submittedName>
</protein>
<keyword evidence="2" id="KW-0732">Signal</keyword>
<gene>
    <name evidence="3" type="ORF">HNO79_07410</name>
</gene>
<name>A0ABS5SLY5_9PROT</name>
<proteinExistence type="predicted"/>
<dbReference type="GeneID" id="79187558"/>
<feature type="compositionally biased region" description="Basic and acidic residues" evidence="1">
    <location>
        <begin position="105"/>
        <end position="119"/>
    </location>
</feature>
<sequence>MIKLSVHTIMTVILAIAGTASAAVAAPVSGLPADLAPITLHDGTNVMALPPGALPKDQPDIPAGTKISIFRAWRDNGNAWGYHVFLVTAVTPDGRQSVIGADPLPESRDSSLRDHLTDTPHTSDDALAALSFATARIDNTPTLLLIEAVRSPAGAVPTPAPATLHIYRLVASDGIPGWPPLYFRSISNIPLKGLFVNAGTALSSATGLAAGP</sequence>
<dbReference type="EMBL" id="JABLUU010000006">
    <property type="protein sequence ID" value="MBT0675208.1"/>
    <property type="molecule type" value="Genomic_DNA"/>
</dbReference>
<dbReference type="Proteomes" id="UP001519538">
    <property type="component" value="Unassembled WGS sequence"/>
</dbReference>